<comment type="similarity">
    <text evidence="2">Belongs to the autoinducer-2 exporter (AI-2E) (TC 2.A.86) family.</text>
</comment>
<feature type="transmembrane region" description="Helical" evidence="9">
    <location>
        <begin position="239"/>
        <end position="267"/>
    </location>
</feature>
<dbReference type="Pfam" id="PF01594">
    <property type="entry name" value="AI-2E_transport"/>
    <property type="match status" value="1"/>
</dbReference>
<evidence type="ECO:0000256" key="6">
    <source>
        <dbReference type="ARBA" id="ARBA00022989"/>
    </source>
</evidence>
<keyword evidence="6 9" id="KW-1133">Transmembrane helix</keyword>
<evidence type="ECO:0000256" key="8">
    <source>
        <dbReference type="SAM" id="MobiDB-lite"/>
    </source>
</evidence>
<feature type="transmembrane region" description="Helical" evidence="9">
    <location>
        <begin position="20"/>
        <end position="40"/>
    </location>
</feature>
<keyword evidence="7 9" id="KW-0472">Membrane</keyword>
<feature type="region of interest" description="Disordered" evidence="8">
    <location>
        <begin position="139"/>
        <end position="160"/>
    </location>
</feature>
<feature type="transmembrane region" description="Helical" evidence="9">
    <location>
        <begin position="338"/>
        <end position="363"/>
    </location>
</feature>
<dbReference type="EMBL" id="JAPFQI010000002">
    <property type="protein sequence ID" value="MCW8085257.1"/>
    <property type="molecule type" value="Genomic_DNA"/>
</dbReference>
<reference evidence="10 11" key="1">
    <citation type="submission" date="2022-10" db="EMBL/GenBank/DDBJ databases">
        <title>Roseococcus glaciei nov., sp. nov., isolated from glacier.</title>
        <authorList>
            <person name="Liu Q."/>
            <person name="Xin Y.-H."/>
        </authorList>
    </citation>
    <scope>NUCLEOTIDE SEQUENCE [LARGE SCALE GENOMIC DNA]</scope>
    <source>
        <strain evidence="10 11">MDT2-1-1</strain>
    </source>
</reference>
<accession>A0ABT3NSW3</accession>
<sequence>MPSPEAQQQPQQGHVVQAEAPSLTSLLSLAIGVVVVAGLALARDVLIPITLALLLSFVLVPLAELLRRIGLGRTGGALLAALLALCLILALGTVIASQVGNLAQDLPRYQATMQEKLSAARDLTVGRLTSVLEQFGRGMEEATSSEPPAPTASGERPVPVEVRPPMPSPIQVAERVLMPALGPLATTFIVFVVAVFALLQRQDLRDRLIRLFGSRDLHRTTVALDDAARRLSRYFLTQLGINTAYGIVTTGVLLMIGVPGAALWGILAGLMRFVPFIGTPIAAIPPIVLAAAVDPGWTMALWTTAFFVVGEGLMGQVVEPLAFGQSTGLSPLSVVVAAIFWTWLWGAPGLLLATPLTVCLAVLGRHIERLEFLGVMLADRPALTPSENFYQRMLARDPDEAQDHAERILKERSLISYYDEVALKGLQLAAADAKRGILSGPRLEGVKETMLDLVEALSDQEDVPREAPPAKEGDPATDEVAPRPPPGQAPPREALPPRWQGEAPVLCIAGRGPLDEAAAAMLTQLLGKHGLGARLLPHERAGRAAIRSLDTEGVAMVCISYLDISGNPAHLRLLLRRLRARLPKGAPILVGLWPAEDAILTDRQLQIAVGADRYVTTLSDAVETCLDEARKSVEAKKSAA</sequence>
<keyword evidence="4" id="KW-1003">Cell membrane</keyword>
<evidence type="ECO:0000256" key="2">
    <source>
        <dbReference type="ARBA" id="ARBA00009773"/>
    </source>
</evidence>
<keyword evidence="5 9" id="KW-0812">Transmembrane</keyword>
<evidence type="ECO:0000313" key="11">
    <source>
        <dbReference type="Proteomes" id="UP001526430"/>
    </source>
</evidence>
<keyword evidence="11" id="KW-1185">Reference proteome</keyword>
<dbReference type="PANTHER" id="PTHR21716">
    <property type="entry name" value="TRANSMEMBRANE PROTEIN"/>
    <property type="match status" value="1"/>
</dbReference>
<proteinExistence type="inferred from homology"/>
<feature type="transmembrane region" description="Helical" evidence="9">
    <location>
        <begin position="78"/>
        <end position="99"/>
    </location>
</feature>
<evidence type="ECO:0000256" key="3">
    <source>
        <dbReference type="ARBA" id="ARBA00022448"/>
    </source>
</evidence>
<feature type="transmembrane region" description="Helical" evidence="9">
    <location>
        <begin position="273"/>
        <end position="293"/>
    </location>
</feature>
<protein>
    <submittedName>
        <fullName evidence="10">AI-2E family transporter</fullName>
    </submittedName>
</protein>
<comment type="caution">
    <text evidence="10">The sequence shown here is derived from an EMBL/GenBank/DDBJ whole genome shotgun (WGS) entry which is preliminary data.</text>
</comment>
<evidence type="ECO:0000256" key="5">
    <source>
        <dbReference type="ARBA" id="ARBA00022692"/>
    </source>
</evidence>
<feature type="region of interest" description="Disordered" evidence="8">
    <location>
        <begin position="458"/>
        <end position="498"/>
    </location>
</feature>
<name>A0ABT3NSW3_9PROT</name>
<feature type="compositionally biased region" description="Basic and acidic residues" evidence="8">
    <location>
        <begin position="462"/>
        <end position="474"/>
    </location>
</feature>
<comment type="subcellular location">
    <subcellularLocation>
        <location evidence="1">Cell membrane</location>
        <topology evidence="1">Multi-pass membrane protein</topology>
    </subcellularLocation>
</comment>
<organism evidence="10 11">
    <name type="scientific">Sabulicella glaciei</name>
    <dbReference type="NCBI Taxonomy" id="2984948"/>
    <lineage>
        <taxon>Bacteria</taxon>
        <taxon>Pseudomonadati</taxon>
        <taxon>Pseudomonadota</taxon>
        <taxon>Alphaproteobacteria</taxon>
        <taxon>Acetobacterales</taxon>
        <taxon>Acetobacteraceae</taxon>
        <taxon>Sabulicella</taxon>
    </lineage>
</organism>
<evidence type="ECO:0000256" key="4">
    <source>
        <dbReference type="ARBA" id="ARBA00022475"/>
    </source>
</evidence>
<evidence type="ECO:0000256" key="9">
    <source>
        <dbReference type="SAM" id="Phobius"/>
    </source>
</evidence>
<dbReference type="RefSeq" id="WP_301589115.1">
    <property type="nucleotide sequence ID" value="NZ_JAPFQI010000002.1"/>
</dbReference>
<feature type="transmembrane region" description="Helical" evidence="9">
    <location>
        <begin position="176"/>
        <end position="199"/>
    </location>
</feature>
<feature type="transmembrane region" description="Helical" evidence="9">
    <location>
        <begin position="46"/>
        <end position="66"/>
    </location>
</feature>
<evidence type="ECO:0000256" key="7">
    <source>
        <dbReference type="ARBA" id="ARBA00023136"/>
    </source>
</evidence>
<keyword evidence="3" id="KW-0813">Transport</keyword>
<evidence type="ECO:0000313" key="10">
    <source>
        <dbReference type="EMBL" id="MCW8085257.1"/>
    </source>
</evidence>
<dbReference type="PANTHER" id="PTHR21716:SF53">
    <property type="entry name" value="PERMEASE PERM-RELATED"/>
    <property type="match status" value="1"/>
</dbReference>
<dbReference type="Proteomes" id="UP001526430">
    <property type="component" value="Unassembled WGS sequence"/>
</dbReference>
<gene>
    <name evidence="10" type="ORF">OF850_06440</name>
</gene>
<feature type="transmembrane region" description="Helical" evidence="9">
    <location>
        <begin position="300"/>
        <end position="318"/>
    </location>
</feature>
<dbReference type="InterPro" id="IPR002549">
    <property type="entry name" value="AI-2E-like"/>
</dbReference>
<evidence type="ECO:0000256" key="1">
    <source>
        <dbReference type="ARBA" id="ARBA00004651"/>
    </source>
</evidence>